<dbReference type="SUPFAM" id="SSF51197">
    <property type="entry name" value="Clavaminate synthase-like"/>
    <property type="match status" value="1"/>
</dbReference>
<dbReference type="Pfam" id="PF05721">
    <property type="entry name" value="PhyH"/>
    <property type="match status" value="1"/>
</dbReference>
<dbReference type="PANTHER" id="PTHR20883:SF48">
    <property type="entry name" value="ECTOINE DIOXYGENASE"/>
    <property type="match status" value="1"/>
</dbReference>
<gene>
    <name evidence="1" type="ORF">FKR81_01180</name>
</gene>
<keyword evidence="1" id="KW-0223">Dioxygenase</keyword>
<comment type="caution">
    <text evidence="1">The sequence shown here is derived from an EMBL/GenBank/DDBJ whole genome shotgun (WGS) entry which is preliminary data.</text>
</comment>
<proteinExistence type="predicted"/>
<evidence type="ECO:0000313" key="2">
    <source>
        <dbReference type="Proteomes" id="UP000316639"/>
    </source>
</evidence>
<sequence>MVKLSERDTERYRADGFLALDQVLRPERFDALVAHFERELAALPPGARPEQMDVPHFTDPALFEWLLDPDVLDLVESVIGPDIALFSSHFICKPAGDGKSVPWHQDAYFWRDAIEPAAAAVTVWLAIDPSSRENGCMRVIPGSHLRNDTKYADLQGEDSLFDKQIAAVDESASVDVELRPGQCSVHAATLVHGSTANRSTNRRCGYTMRYMPTTVRFKHESVGHKHQVYLARGVDRAGNVYADPSRAYPELVEHRSW</sequence>
<accession>A0A563F2Z6</accession>
<dbReference type="InterPro" id="IPR008775">
    <property type="entry name" value="Phytyl_CoA_dOase-like"/>
</dbReference>
<dbReference type="Proteomes" id="UP000316639">
    <property type="component" value="Unassembled WGS sequence"/>
</dbReference>
<dbReference type="EMBL" id="VOBR01000001">
    <property type="protein sequence ID" value="TWP54202.1"/>
    <property type="molecule type" value="Genomic_DNA"/>
</dbReference>
<dbReference type="GO" id="GO:0005506">
    <property type="term" value="F:iron ion binding"/>
    <property type="evidence" value="ECO:0007669"/>
    <property type="project" value="UniProtKB-ARBA"/>
</dbReference>
<dbReference type="OrthoDB" id="9796766at2"/>
<evidence type="ECO:0000313" key="1">
    <source>
        <dbReference type="EMBL" id="TWP54202.1"/>
    </source>
</evidence>
<organism evidence="1 2">
    <name type="scientific">Lentzea tibetensis</name>
    <dbReference type="NCBI Taxonomy" id="2591470"/>
    <lineage>
        <taxon>Bacteria</taxon>
        <taxon>Bacillati</taxon>
        <taxon>Actinomycetota</taxon>
        <taxon>Actinomycetes</taxon>
        <taxon>Pseudonocardiales</taxon>
        <taxon>Pseudonocardiaceae</taxon>
        <taxon>Lentzea</taxon>
    </lineage>
</organism>
<protein>
    <submittedName>
        <fullName evidence="1">Phytanoyl-CoA dioxygenase family protein</fullName>
    </submittedName>
</protein>
<name>A0A563F2Z6_9PSEU</name>
<keyword evidence="1" id="KW-0560">Oxidoreductase</keyword>
<dbReference type="Gene3D" id="2.60.120.620">
    <property type="entry name" value="q2cbj1_9rhob like domain"/>
    <property type="match status" value="1"/>
</dbReference>
<dbReference type="PANTHER" id="PTHR20883">
    <property type="entry name" value="PHYTANOYL-COA DIOXYGENASE DOMAIN CONTAINING 1"/>
    <property type="match status" value="1"/>
</dbReference>
<reference evidence="1 2" key="1">
    <citation type="submission" date="2019-07" db="EMBL/GenBank/DDBJ databases">
        <title>Lentzea xizangensis sp. nov., isolated from Qinghai-Tibetan Plateau Soils.</title>
        <authorList>
            <person name="Huang J."/>
        </authorList>
    </citation>
    <scope>NUCLEOTIDE SEQUENCE [LARGE SCALE GENOMIC DNA]</scope>
    <source>
        <strain evidence="1 2">FXJ1.1311</strain>
    </source>
</reference>
<keyword evidence="2" id="KW-1185">Reference proteome</keyword>
<dbReference type="AlphaFoldDB" id="A0A563F2Z6"/>
<dbReference type="GO" id="GO:0016706">
    <property type="term" value="F:2-oxoglutarate-dependent dioxygenase activity"/>
    <property type="evidence" value="ECO:0007669"/>
    <property type="project" value="UniProtKB-ARBA"/>
</dbReference>